<dbReference type="Proteomes" id="UP000231791">
    <property type="component" value="Chromosome"/>
</dbReference>
<evidence type="ECO:0000313" key="1">
    <source>
        <dbReference type="EMBL" id="ATZ28365.1"/>
    </source>
</evidence>
<name>A0A2K8PRV8_STRLA</name>
<dbReference type="EMBL" id="CP024985">
    <property type="protein sequence ID" value="ATZ28365.1"/>
    <property type="molecule type" value="Genomic_DNA"/>
</dbReference>
<gene>
    <name evidence="1" type="ORF">SLAV_32965</name>
</gene>
<dbReference type="RefSeq" id="WP_100661113.1">
    <property type="nucleotide sequence ID" value="NZ_BSRP01000013.1"/>
</dbReference>
<organism evidence="1 2">
    <name type="scientific">Streptomyces lavendulae subsp. lavendulae</name>
    <dbReference type="NCBI Taxonomy" id="58340"/>
    <lineage>
        <taxon>Bacteria</taxon>
        <taxon>Bacillati</taxon>
        <taxon>Actinomycetota</taxon>
        <taxon>Actinomycetes</taxon>
        <taxon>Kitasatosporales</taxon>
        <taxon>Streptomycetaceae</taxon>
        <taxon>Streptomyces</taxon>
    </lineage>
</organism>
<reference evidence="1 2" key="1">
    <citation type="submission" date="2017-11" db="EMBL/GenBank/DDBJ databases">
        <title>Complete genome sequence of Streptomyces lavendulae subsp. lavendulae CCM 3239 (formerly 'Streptomyces aureofaciens CCM 3239'), the producer of the angucycline-type antibiotic auricin.</title>
        <authorList>
            <person name="Busche T."/>
            <person name="Novakova R."/>
            <person name="Al'Dilaimi A."/>
            <person name="Homerova D."/>
            <person name="Feckova L."/>
            <person name="Rezuchova B."/>
            <person name="Mingyar E."/>
            <person name="Csolleiova D."/>
            <person name="Bekeova C."/>
            <person name="Winkler A."/>
            <person name="Sevcikova B."/>
            <person name="Kalinowski J."/>
            <person name="Kormanec J."/>
            <person name="Ruckert C."/>
        </authorList>
    </citation>
    <scope>NUCLEOTIDE SEQUENCE [LARGE SCALE GENOMIC DNA]</scope>
    <source>
        <strain evidence="1 2">CCM 3239</strain>
    </source>
</reference>
<protein>
    <submittedName>
        <fullName evidence="1">Uncharacterized protein</fullName>
    </submittedName>
</protein>
<keyword evidence="2" id="KW-1185">Reference proteome</keyword>
<proteinExistence type="predicted"/>
<evidence type="ECO:0000313" key="2">
    <source>
        <dbReference type="Proteomes" id="UP000231791"/>
    </source>
</evidence>
<sequence>MSVIDPAVSVRLSASDARRLSALLAEAAHLLEDPGPHRMTDAQAEALGRSASRTELAGWARTLAAELRAQD</sequence>
<dbReference type="GeneID" id="49387575"/>
<dbReference type="KEGG" id="slx:SLAV_32965"/>
<accession>A0A2K8PRV8</accession>
<dbReference type="AlphaFoldDB" id="A0A2K8PRV8"/>